<dbReference type="GO" id="GO:0046872">
    <property type="term" value="F:metal ion binding"/>
    <property type="evidence" value="ECO:0007669"/>
    <property type="project" value="UniProtKB-KW"/>
</dbReference>
<gene>
    <name evidence="18" type="ORF">cgd5_1470</name>
</gene>
<evidence type="ECO:0000256" key="6">
    <source>
        <dbReference type="ARBA" id="ARBA00022723"/>
    </source>
</evidence>
<keyword evidence="19" id="KW-1185">Reference proteome</keyword>
<reference evidence="18 19" key="1">
    <citation type="journal article" date="2004" name="Science">
        <title>Complete genome sequence of the apicomplexan, Cryptosporidium parvum.</title>
        <authorList>
            <person name="Abrahamsen M.S."/>
            <person name="Templeton T.J."/>
            <person name="Enomoto S."/>
            <person name="Abrahante J.E."/>
            <person name="Zhu G."/>
            <person name="Lancto C.A."/>
            <person name="Deng M."/>
            <person name="Liu C."/>
            <person name="Widmer G."/>
            <person name="Tzipori S."/>
            <person name="Buck G.A."/>
            <person name="Xu P."/>
            <person name="Bankier A.T."/>
            <person name="Dear P.H."/>
            <person name="Konfortov B.A."/>
            <person name="Spriggs H.F."/>
            <person name="Iyer L."/>
            <person name="Anantharaman V."/>
            <person name="Aravind L."/>
            <person name="Kapur V."/>
        </authorList>
    </citation>
    <scope>NUCLEOTIDE SEQUENCE [LARGE SCALE GENOMIC DNA]</scope>
    <source>
        <strain evidence="19">Iowa II</strain>
    </source>
</reference>
<evidence type="ECO:0000256" key="2">
    <source>
        <dbReference type="ARBA" id="ARBA00008142"/>
    </source>
</evidence>
<dbReference type="GO" id="GO:0006241">
    <property type="term" value="P:CTP biosynthetic process"/>
    <property type="evidence" value="ECO:0007669"/>
    <property type="project" value="InterPro"/>
</dbReference>
<dbReference type="EC" id="2.7.4.6" evidence="3 14"/>
<feature type="non-terminal residue" evidence="18">
    <location>
        <position position="1"/>
    </location>
</feature>
<dbReference type="Proteomes" id="UP000006726">
    <property type="component" value="Chromosome 5"/>
</dbReference>
<dbReference type="SUPFAM" id="SSF54919">
    <property type="entry name" value="Nucleoside diphosphate kinase, NDK"/>
    <property type="match status" value="1"/>
</dbReference>
<evidence type="ECO:0000256" key="11">
    <source>
        <dbReference type="ARBA" id="ARBA00023080"/>
    </source>
</evidence>
<feature type="binding site" evidence="12">
    <location>
        <position position="172"/>
    </location>
    <ligand>
        <name>ATP</name>
        <dbReference type="ChEBI" id="CHEBI:30616"/>
    </ligand>
</feature>
<dbReference type="Pfam" id="PF00334">
    <property type="entry name" value="NDK"/>
    <property type="match status" value="1"/>
</dbReference>
<dbReference type="OMA" id="LLNWECC"/>
<dbReference type="HAMAP" id="MF_00451">
    <property type="entry name" value="NDP_kinase"/>
    <property type="match status" value="1"/>
</dbReference>
<evidence type="ECO:0000256" key="15">
    <source>
        <dbReference type="SAM" id="MobiDB-lite"/>
    </source>
</evidence>
<proteinExistence type="inferred from homology"/>
<feature type="binding site" evidence="12">
    <location>
        <position position="189"/>
    </location>
    <ligand>
        <name>ATP</name>
        <dbReference type="ChEBI" id="CHEBI:30616"/>
    </ligand>
</feature>
<evidence type="ECO:0000256" key="3">
    <source>
        <dbReference type="ARBA" id="ARBA00012966"/>
    </source>
</evidence>
<keyword evidence="6" id="KW-0479">Metal-binding</keyword>
<dbReference type="InterPro" id="IPR001564">
    <property type="entry name" value="Nucleoside_diP_kinase"/>
</dbReference>
<feature type="active site" description="Pros-phosphohistidine intermediate" evidence="12">
    <location>
        <position position="202"/>
    </location>
</feature>
<keyword evidence="8 14" id="KW-0418">Kinase</keyword>
<evidence type="ECO:0000256" key="12">
    <source>
        <dbReference type="PROSITE-ProRule" id="PRU00706"/>
    </source>
</evidence>
<evidence type="ECO:0000256" key="13">
    <source>
        <dbReference type="RuleBase" id="RU004011"/>
    </source>
</evidence>
<comment type="caution">
    <text evidence="18">The sequence shown here is derived from an EMBL/GenBank/DDBJ whole genome shotgun (WGS) entry which is preliminary data.</text>
</comment>
<feature type="compositionally biased region" description="Low complexity" evidence="15">
    <location>
        <begin position="46"/>
        <end position="80"/>
    </location>
</feature>
<name>Q5CRU2_CRYPI</name>
<dbReference type="AlphaFoldDB" id="Q5CRU2"/>
<feature type="domain" description="Nucleoside diphosphate kinase-like" evidence="17">
    <location>
        <begin position="88"/>
        <end position="225"/>
    </location>
</feature>
<feature type="binding site" evidence="12">
    <location>
        <position position="199"/>
    </location>
    <ligand>
        <name>ATP</name>
        <dbReference type="ChEBI" id="CHEBI:30616"/>
    </ligand>
</feature>
<feature type="binding site" evidence="12">
    <location>
        <position position="178"/>
    </location>
    <ligand>
        <name>ATP</name>
        <dbReference type="ChEBI" id="CHEBI:30616"/>
    </ligand>
</feature>
<dbReference type="EMBL" id="AAEE01000007">
    <property type="protein sequence ID" value="EAK88246.1"/>
    <property type="molecule type" value="Genomic_DNA"/>
</dbReference>
<keyword evidence="10" id="KW-0460">Magnesium</keyword>
<feature type="chain" id="PRO_5004254308" description="Nucleoside diphosphate kinase" evidence="16">
    <location>
        <begin position="40"/>
        <end position="237"/>
    </location>
</feature>
<evidence type="ECO:0000256" key="14">
    <source>
        <dbReference type="RuleBase" id="RU004013"/>
    </source>
</evidence>
<keyword evidence="7 14" id="KW-0547">Nucleotide-binding</keyword>
<feature type="binding site" evidence="12">
    <location>
        <position position="96"/>
    </location>
    <ligand>
        <name>ATP</name>
        <dbReference type="ChEBI" id="CHEBI:30616"/>
    </ligand>
</feature>
<evidence type="ECO:0000313" key="18">
    <source>
        <dbReference type="EMBL" id="EAK88246.1"/>
    </source>
</evidence>
<dbReference type="FunFam" id="3.30.70.141:FF:000003">
    <property type="entry name" value="Nucleoside diphosphate kinase"/>
    <property type="match status" value="1"/>
</dbReference>
<dbReference type="OrthoDB" id="270127at2759"/>
<dbReference type="PRINTS" id="PR01243">
    <property type="entry name" value="NUCDPKINASE"/>
</dbReference>
<dbReference type="GO" id="GO:0004550">
    <property type="term" value="F:nucleoside diphosphate kinase activity"/>
    <property type="evidence" value="ECO:0007669"/>
    <property type="project" value="UniProtKB-EC"/>
</dbReference>
<dbReference type="InterPro" id="IPR034907">
    <property type="entry name" value="NDK-like_dom"/>
</dbReference>
<evidence type="ECO:0000256" key="9">
    <source>
        <dbReference type="ARBA" id="ARBA00022840"/>
    </source>
</evidence>
<feature type="binding site" evidence="12">
    <location>
        <position position="144"/>
    </location>
    <ligand>
        <name>ATP</name>
        <dbReference type="ChEBI" id="CHEBI:30616"/>
    </ligand>
</feature>
<dbReference type="KEGG" id="cpv:cgd5_1470"/>
<comment type="catalytic activity">
    <reaction evidence="14">
        <text>a 2'-deoxyribonucleoside 5'-diphosphate + ATP = a 2'-deoxyribonucleoside 5'-triphosphate + ADP</text>
        <dbReference type="Rhea" id="RHEA:44640"/>
        <dbReference type="ChEBI" id="CHEBI:30616"/>
        <dbReference type="ChEBI" id="CHEBI:61560"/>
        <dbReference type="ChEBI" id="CHEBI:73316"/>
        <dbReference type="ChEBI" id="CHEBI:456216"/>
        <dbReference type="EC" id="2.7.4.6"/>
    </reaction>
</comment>
<evidence type="ECO:0000256" key="1">
    <source>
        <dbReference type="ARBA" id="ARBA00001946"/>
    </source>
</evidence>
<comment type="cofactor">
    <cofactor evidence="1">
        <name>Mg(2+)</name>
        <dbReference type="ChEBI" id="CHEBI:18420"/>
    </cofactor>
</comment>
<dbReference type="GO" id="GO:0006228">
    <property type="term" value="P:UTP biosynthetic process"/>
    <property type="evidence" value="ECO:0007669"/>
    <property type="project" value="InterPro"/>
</dbReference>
<dbReference type="STRING" id="353152.Q5CRU2"/>
<dbReference type="CDD" id="cd04413">
    <property type="entry name" value="NDPk_I"/>
    <property type="match status" value="1"/>
</dbReference>
<evidence type="ECO:0000256" key="5">
    <source>
        <dbReference type="ARBA" id="ARBA00022679"/>
    </source>
</evidence>
<feature type="signal peptide" evidence="16">
    <location>
        <begin position="1"/>
        <end position="39"/>
    </location>
</feature>
<keyword evidence="16" id="KW-0732">Signal</keyword>
<evidence type="ECO:0000256" key="16">
    <source>
        <dbReference type="SAM" id="SignalP"/>
    </source>
</evidence>
<dbReference type="NCBIfam" id="NF001908">
    <property type="entry name" value="PRK00668.1"/>
    <property type="match status" value="1"/>
</dbReference>
<dbReference type="InParanoid" id="Q5CRU2"/>
<evidence type="ECO:0000256" key="8">
    <source>
        <dbReference type="ARBA" id="ARBA00022777"/>
    </source>
</evidence>
<organism evidence="18 19">
    <name type="scientific">Cryptosporidium parvum (strain Iowa II)</name>
    <dbReference type="NCBI Taxonomy" id="353152"/>
    <lineage>
        <taxon>Eukaryota</taxon>
        <taxon>Sar</taxon>
        <taxon>Alveolata</taxon>
        <taxon>Apicomplexa</taxon>
        <taxon>Conoidasida</taxon>
        <taxon>Coccidia</taxon>
        <taxon>Eucoccidiorida</taxon>
        <taxon>Eimeriorina</taxon>
        <taxon>Cryptosporidiidae</taxon>
        <taxon>Cryptosporidium</taxon>
    </lineage>
</organism>
<dbReference type="GO" id="GO:0005524">
    <property type="term" value="F:ATP binding"/>
    <property type="evidence" value="ECO:0007669"/>
    <property type="project" value="UniProtKB-KW"/>
</dbReference>
<dbReference type="InterPro" id="IPR036850">
    <property type="entry name" value="NDK-like_dom_sf"/>
</dbReference>
<evidence type="ECO:0000259" key="17">
    <source>
        <dbReference type="SMART" id="SM00562"/>
    </source>
</evidence>
<evidence type="ECO:0000313" key="19">
    <source>
        <dbReference type="Proteomes" id="UP000006726"/>
    </source>
</evidence>
<dbReference type="PROSITE" id="PS51374">
    <property type="entry name" value="NDPK_LIKE"/>
    <property type="match status" value="1"/>
</dbReference>
<dbReference type="GO" id="GO:0006183">
    <property type="term" value="P:GTP biosynthetic process"/>
    <property type="evidence" value="ECO:0007669"/>
    <property type="project" value="InterPro"/>
</dbReference>
<sequence>WINCYGASHFFGLVTMQKSLLFLTFLYLLCSIFVGSSHSEEVPAPSNSTESSLSSEDLVSDTQEQTSTNETAVETVAETSPQSTNPFAERTLVLFKPEVTHRGLIGEILSQIERKGFKIAAMKFLVATAQQIEAHYSDHAGKPFFESLVSRTTNQPIVAMVLEGLNVISEFRRFMGSTDPKKSEMGTLRAQFGMQTERNLIHASDSVENANLEIFLWFSPDEIYSYQRAIDQFVYFE</sequence>
<keyword evidence="11" id="KW-0546">Nucleotide metabolism</keyword>
<dbReference type="InterPro" id="IPR023005">
    <property type="entry name" value="Nucleoside_diP_kinase_AS"/>
</dbReference>
<protein>
    <recommendedName>
        <fullName evidence="4 14">Nucleoside diphosphate kinase</fullName>
        <ecNumber evidence="3 14">2.7.4.6</ecNumber>
    </recommendedName>
</protein>
<accession>Q5CRU2</accession>
<evidence type="ECO:0000256" key="7">
    <source>
        <dbReference type="ARBA" id="ARBA00022741"/>
    </source>
</evidence>
<dbReference type="GeneID" id="3373094"/>
<dbReference type="RefSeq" id="XP_626094.1">
    <property type="nucleotide sequence ID" value="XM_626094.1"/>
</dbReference>
<keyword evidence="5 14" id="KW-0808">Transferase</keyword>
<dbReference type="PROSITE" id="PS00469">
    <property type="entry name" value="NDPK"/>
    <property type="match status" value="1"/>
</dbReference>
<feature type="region of interest" description="Disordered" evidence="15">
    <location>
        <begin position="41"/>
        <end position="83"/>
    </location>
</feature>
<dbReference type="Gene3D" id="3.30.70.141">
    <property type="entry name" value="Nucleoside diphosphate kinase-like domain"/>
    <property type="match status" value="1"/>
</dbReference>
<dbReference type="PANTHER" id="PTHR11349">
    <property type="entry name" value="NUCLEOSIDE DIPHOSPHATE KINASE"/>
    <property type="match status" value="1"/>
</dbReference>
<keyword evidence="9 14" id="KW-0067">ATP-binding</keyword>
<evidence type="ECO:0000256" key="10">
    <source>
        <dbReference type="ARBA" id="ARBA00022842"/>
    </source>
</evidence>
<dbReference type="SMART" id="SM00562">
    <property type="entry name" value="NDK"/>
    <property type="match status" value="1"/>
</dbReference>
<evidence type="ECO:0000256" key="4">
    <source>
        <dbReference type="ARBA" id="ARBA00017632"/>
    </source>
</evidence>
<comment type="similarity">
    <text evidence="2 12 13">Belongs to the NDK family.</text>
</comment>